<keyword evidence="1 6" id="KW-0963">Cytoplasm</keyword>
<accession>A0A7W1XTC6</accession>
<dbReference type="SMART" id="SM00393">
    <property type="entry name" value="R3H"/>
    <property type="match status" value="1"/>
</dbReference>
<dbReference type="RefSeq" id="WP_181740834.1">
    <property type="nucleotide sequence ID" value="NZ_JACEOL010000036.1"/>
</dbReference>
<name>A0A7W1XTC6_9BACL</name>
<dbReference type="Gene3D" id="3.30.30.80">
    <property type="entry name" value="probable RNA-binding protein from clostridium symbiosum atcc 14940"/>
    <property type="match status" value="1"/>
</dbReference>
<protein>
    <recommendedName>
        <fullName evidence="6">RNA-binding protein KhpB</fullName>
    </recommendedName>
    <alternativeName>
        <fullName evidence="6">RNA-binding protein EloR</fullName>
    </alternativeName>
</protein>
<comment type="caution">
    <text evidence="8">The sequence shown here is derived from an EMBL/GenBank/DDBJ whole genome shotgun (WGS) entry which is preliminary data.</text>
</comment>
<dbReference type="Pfam" id="PF13083">
    <property type="entry name" value="KH_KhpA-B"/>
    <property type="match status" value="1"/>
</dbReference>
<evidence type="ECO:0000256" key="2">
    <source>
        <dbReference type="ARBA" id="ARBA00022884"/>
    </source>
</evidence>
<evidence type="ECO:0000259" key="7">
    <source>
        <dbReference type="PROSITE" id="PS51061"/>
    </source>
</evidence>
<dbReference type="NCBIfam" id="NF041568">
    <property type="entry name" value="Jag_EloR"/>
    <property type="match status" value="1"/>
</dbReference>
<dbReference type="GO" id="GO:0008360">
    <property type="term" value="P:regulation of cell shape"/>
    <property type="evidence" value="ECO:0007669"/>
    <property type="project" value="UniProtKB-KW"/>
</dbReference>
<dbReference type="PANTHER" id="PTHR35800">
    <property type="entry name" value="PROTEIN JAG"/>
    <property type="match status" value="1"/>
</dbReference>
<dbReference type="InterPro" id="IPR039247">
    <property type="entry name" value="KhpB"/>
</dbReference>
<comment type="function">
    <text evidence="6">A probable RNA chaperone. Forms a complex with KhpA which binds to cellular RNA and controls its expression. Plays a role in peptidoglycan (PG) homeostasis and cell length regulation.</text>
</comment>
<dbReference type="InterPro" id="IPR032782">
    <property type="entry name" value="KhpB_N"/>
</dbReference>
<dbReference type="InterPro" id="IPR015946">
    <property type="entry name" value="KH_dom-like_a/b"/>
</dbReference>
<feature type="region of interest" description="Jag_N domain" evidence="6">
    <location>
        <begin position="5"/>
        <end position="55"/>
    </location>
</feature>
<dbReference type="InterPro" id="IPR001374">
    <property type="entry name" value="R3H_dom"/>
</dbReference>
<reference evidence="8 9" key="1">
    <citation type="submission" date="2020-07" db="EMBL/GenBank/DDBJ databases">
        <title>Thermoactinomyces phylogeny.</title>
        <authorList>
            <person name="Dunlap C."/>
        </authorList>
    </citation>
    <scope>NUCLEOTIDE SEQUENCE [LARGE SCALE GENOMIC DNA]</scope>
    <source>
        <strain evidence="8 9">AMNI-1</strain>
    </source>
</reference>
<comment type="subcellular location">
    <subcellularLocation>
        <location evidence="6">Cytoplasm</location>
    </subcellularLocation>
</comment>
<dbReference type="HAMAP" id="MF_00867">
    <property type="entry name" value="KhpB"/>
    <property type="match status" value="1"/>
</dbReference>
<evidence type="ECO:0000313" key="8">
    <source>
        <dbReference type="EMBL" id="MBA4602865.1"/>
    </source>
</evidence>
<keyword evidence="9" id="KW-1185">Reference proteome</keyword>
<dbReference type="Proteomes" id="UP000538292">
    <property type="component" value="Unassembled WGS sequence"/>
</dbReference>
<evidence type="ECO:0000256" key="1">
    <source>
        <dbReference type="ARBA" id="ARBA00022490"/>
    </source>
</evidence>
<dbReference type="InterPro" id="IPR034079">
    <property type="entry name" value="R3H_KhpB"/>
</dbReference>
<evidence type="ECO:0000256" key="3">
    <source>
        <dbReference type="ARBA" id="ARBA00022960"/>
    </source>
</evidence>
<dbReference type="SMART" id="SM01245">
    <property type="entry name" value="Jag_N"/>
    <property type="match status" value="1"/>
</dbReference>
<dbReference type="EMBL" id="JACEOL010000036">
    <property type="protein sequence ID" value="MBA4602865.1"/>
    <property type="molecule type" value="Genomic_DNA"/>
</dbReference>
<comment type="domain">
    <text evidence="6">Has an N-terminal Jag-N domain and 2 RNA-binding domains (KH and R3H).</text>
</comment>
<dbReference type="CDD" id="cd02644">
    <property type="entry name" value="R3H_jag"/>
    <property type="match status" value="1"/>
</dbReference>
<sequence>MSKLLERAQSIELAVQKACMALEVSPEEIQYQVIQQPRKGILGLFGKRDAIIEVSVMEKESPAHLAQSFLEGVLERMKIPCQIETDSGTSEIRFNLKGEELAPLIGKQGRTLDALQTLVQAVVFQKHGYAARVTVDADGYRKRREKVIRELAKRMGDKVRKTKREITLAPMPASERKIVHQFVQQEEDLTTYSVGKEPKRCVVIAPKNKQ</sequence>
<dbReference type="PROSITE" id="PS51061">
    <property type="entry name" value="R3H"/>
    <property type="match status" value="1"/>
</dbReference>
<dbReference type="GO" id="GO:0009252">
    <property type="term" value="P:peptidoglycan biosynthetic process"/>
    <property type="evidence" value="ECO:0007669"/>
    <property type="project" value="UniProtKB-UniRule"/>
</dbReference>
<evidence type="ECO:0000313" key="9">
    <source>
        <dbReference type="Proteomes" id="UP000538292"/>
    </source>
</evidence>
<dbReference type="Gene3D" id="3.30.300.20">
    <property type="match status" value="1"/>
</dbReference>
<evidence type="ECO:0000256" key="5">
    <source>
        <dbReference type="ARBA" id="ARBA00023316"/>
    </source>
</evidence>
<keyword evidence="3 6" id="KW-0133">Cell shape</keyword>
<dbReference type="Gene3D" id="3.30.1370.50">
    <property type="entry name" value="R3H-like domain"/>
    <property type="match status" value="1"/>
</dbReference>
<keyword evidence="4 6" id="KW-0143">Chaperone</keyword>
<keyword evidence="2 6" id="KW-0694">RNA-binding</keyword>
<dbReference type="GO" id="GO:0005737">
    <property type="term" value="C:cytoplasm"/>
    <property type="evidence" value="ECO:0007669"/>
    <property type="project" value="UniProtKB-SubCell"/>
</dbReference>
<dbReference type="Pfam" id="PF14804">
    <property type="entry name" value="Jag_N"/>
    <property type="match status" value="1"/>
</dbReference>
<dbReference type="InterPro" id="IPR036867">
    <property type="entry name" value="R3H_dom_sf"/>
</dbReference>
<dbReference type="InterPro" id="IPR038247">
    <property type="entry name" value="Jag_N_dom_sf"/>
</dbReference>
<dbReference type="AlphaFoldDB" id="A0A7W1XTC6"/>
<keyword evidence="5 6" id="KW-0961">Cell wall biogenesis/degradation</keyword>
<comment type="similarity">
    <text evidence="6">Belongs to the KhpB RNA-binding protein family.</text>
</comment>
<proteinExistence type="inferred from homology"/>
<dbReference type="SUPFAM" id="SSF82708">
    <property type="entry name" value="R3H domain"/>
    <property type="match status" value="1"/>
</dbReference>
<gene>
    <name evidence="6" type="primary">khpB</name>
    <name evidence="6" type="synonym">eloR</name>
    <name evidence="8" type="ORF">H2C83_11185</name>
</gene>
<feature type="domain" description="R3H" evidence="7">
    <location>
        <begin position="142"/>
        <end position="208"/>
    </location>
</feature>
<dbReference type="Pfam" id="PF01424">
    <property type="entry name" value="R3H"/>
    <property type="match status" value="1"/>
</dbReference>
<dbReference type="GO" id="GO:0003723">
    <property type="term" value="F:RNA binding"/>
    <property type="evidence" value="ECO:0007669"/>
    <property type="project" value="UniProtKB-UniRule"/>
</dbReference>
<dbReference type="CDD" id="cd02414">
    <property type="entry name" value="KH-II_Jag"/>
    <property type="match status" value="1"/>
</dbReference>
<organism evidence="8 9">
    <name type="scientific">Thermoactinomyces mirandus</name>
    <dbReference type="NCBI Taxonomy" id="2756294"/>
    <lineage>
        <taxon>Bacteria</taxon>
        <taxon>Bacillati</taxon>
        <taxon>Bacillota</taxon>
        <taxon>Bacilli</taxon>
        <taxon>Bacillales</taxon>
        <taxon>Thermoactinomycetaceae</taxon>
        <taxon>Thermoactinomyces</taxon>
    </lineage>
</organism>
<dbReference type="GO" id="GO:0071555">
    <property type="term" value="P:cell wall organization"/>
    <property type="evidence" value="ECO:0007669"/>
    <property type="project" value="UniProtKB-KW"/>
</dbReference>
<comment type="subunit">
    <text evidence="6">Forms a complex with KhpA.</text>
</comment>
<evidence type="ECO:0000256" key="4">
    <source>
        <dbReference type="ARBA" id="ARBA00023186"/>
    </source>
</evidence>
<dbReference type="InterPro" id="IPR038008">
    <property type="entry name" value="Jag_KH"/>
</dbReference>
<evidence type="ECO:0000256" key="6">
    <source>
        <dbReference type="HAMAP-Rule" id="MF_00867"/>
    </source>
</evidence>
<dbReference type="PANTHER" id="PTHR35800:SF1">
    <property type="entry name" value="RNA-BINDING PROTEIN KHPB"/>
    <property type="match status" value="1"/>
</dbReference>